<evidence type="ECO:0000313" key="2">
    <source>
        <dbReference type="EMBL" id="KAL2057681.1"/>
    </source>
</evidence>
<name>A0ABR4BKY8_9LECA</name>
<gene>
    <name evidence="2" type="ORF">ABVK25_002065</name>
</gene>
<organism evidence="2 3">
    <name type="scientific">Lepraria finkii</name>
    <dbReference type="NCBI Taxonomy" id="1340010"/>
    <lineage>
        <taxon>Eukaryota</taxon>
        <taxon>Fungi</taxon>
        <taxon>Dikarya</taxon>
        <taxon>Ascomycota</taxon>
        <taxon>Pezizomycotina</taxon>
        <taxon>Lecanoromycetes</taxon>
        <taxon>OSLEUM clade</taxon>
        <taxon>Lecanoromycetidae</taxon>
        <taxon>Lecanorales</taxon>
        <taxon>Lecanorineae</taxon>
        <taxon>Stereocaulaceae</taxon>
        <taxon>Lepraria</taxon>
    </lineage>
</organism>
<sequence length="145" mass="16264">MKPHHTQVGMESKRLIPRPPLGPHRGRKGIHTALRRRRPAYLDCSTTAVTASDVDLVQRDGDVKDINEKTVKAGLKYVKNIQGVRYGGPKPLMGHGPYRYIYQLVALKEPVDVEKLGSVTEDVLRAAIVERVVGWGERVGVYERK</sequence>
<dbReference type="SUPFAM" id="SSF49777">
    <property type="entry name" value="PEBP-like"/>
    <property type="match status" value="1"/>
</dbReference>
<reference evidence="2 3" key="1">
    <citation type="submission" date="2024-09" db="EMBL/GenBank/DDBJ databases">
        <title>Rethinking Asexuality: The Enigmatic Case of Functional Sexual Genes in Lepraria (Stereocaulaceae).</title>
        <authorList>
            <person name="Doellman M."/>
            <person name="Sun Y."/>
            <person name="Barcenas-Pena A."/>
            <person name="Lumbsch H.T."/>
            <person name="Grewe F."/>
        </authorList>
    </citation>
    <scope>NUCLEOTIDE SEQUENCE [LARGE SCALE GENOMIC DNA]</scope>
    <source>
        <strain evidence="2 3">Grewe 0041</strain>
    </source>
</reference>
<feature type="region of interest" description="Disordered" evidence="1">
    <location>
        <begin position="1"/>
        <end position="30"/>
    </location>
</feature>
<evidence type="ECO:0000256" key="1">
    <source>
        <dbReference type="SAM" id="MobiDB-lite"/>
    </source>
</evidence>
<dbReference type="InterPro" id="IPR008914">
    <property type="entry name" value="PEBP"/>
</dbReference>
<dbReference type="Proteomes" id="UP001590951">
    <property type="component" value="Unassembled WGS sequence"/>
</dbReference>
<keyword evidence="3" id="KW-1185">Reference proteome</keyword>
<dbReference type="Pfam" id="PF01161">
    <property type="entry name" value="PBP"/>
    <property type="match status" value="1"/>
</dbReference>
<dbReference type="EMBL" id="JBHFEH010000004">
    <property type="protein sequence ID" value="KAL2057681.1"/>
    <property type="molecule type" value="Genomic_DNA"/>
</dbReference>
<evidence type="ECO:0000313" key="3">
    <source>
        <dbReference type="Proteomes" id="UP001590951"/>
    </source>
</evidence>
<comment type="caution">
    <text evidence="2">The sequence shown here is derived from an EMBL/GenBank/DDBJ whole genome shotgun (WGS) entry which is preliminary data.</text>
</comment>
<proteinExistence type="predicted"/>
<dbReference type="InterPro" id="IPR036610">
    <property type="entry name" value="PEBP-like_sf"/>
</dbReference>
<accession>A0ABR4BKY8</accession>
<protein>
    <submittedName>
        <fullName evidence="2">Uncharacterized protein</fullName>
    </submittedName>
</protein>
<dbReference type="Gene3D" id="3.90.280.10">
    <property type="entry name" value="PEBP-like"/>
    <property type="match status" value="1"/>
</dbReference>